<evidence type="ECO:0000313" key="3">
    <source>
        <dbReference type="Proteomes" id="UP001165160"/>
    </source>
</evidence>
<feature type="transmembrane region" description="Helical" evidence="1">
    <location>
        <begin position="114"/>
        <end position="136"/>
    </location>
</feature>
<keyword evidence="3" id="KW-1185">Reference proteome</keyword>
<keyword evidence="1" id="KW-1133">Transmembrane helix</keyword>
<feature type="transmembrane region" description="Helical" evidence="1">
    <location>
        <begin position="71"/>
        <end position="94"/>
    </location>
</feature>
<comment type="caution">
    <text evidence="2">The sequence shown here is derived from an EMBL/GenBank/DDBJ whole genome shotgun (WGS) entry which is preliminary data.</text>
</comment>
<sequence>MHASREMLKNPACVLFDGSIALKASNEMVVLVLLLPSIITMLTHPDSVDDNPLLTRLGYNDACVTFDTKPAVYLALVLYFAVCYFIFVHVVCAISRLDIENQGRLVSMPRGWRWFCNFSNTMYGVSAMTFSLVFMIPPTESVWLHSIFFIFLMIFRYCAFCTAFVEHMFKTPASDSNLEQAESKFQQNMIKYGSKRFMALYGVATFAAPVCWLMCYAEYDRVCEGVPEGECSEYEYPVPPVLTAFFDYTWFVCLPLSPIFLPPNFLKPEAMLLKYEPGIVFDNTAGLLALRRNVGVAGEEEEEEEI</sequence>
<evidence type="ECO:0000313" key="2">
    <source>
        <dbReference type="EMBL" id="GMH93492.1"/>
    </source>
</evidence>
<gene>
    <name evidence="2" type="ORF">TrVE_jg505</name>
</gene>
<reference evidence="3" key="1">
    <citation type="journal article" date="2023" name="Commun. Biol.">
        <title>Genome analysis of Parmales, the sister group of diatoms, reveals the evolutionary specialization of diatoms from phago-mixotrophs to photoautotrophs.</title>
        <authorList>
            <person name="Ban H."/>
            <person name="Sato S."/>
            <person name="Yoshikawa S."/>
            <person name="Yamada K."/>
            <person name="Nakamura Y."/>
            <person name="Ichinomiya M."/>
            <person name="Sato N."/>
            <person name="Blanc-Mathieu R."/>
            <person name="Endo H."/>
            <person name="Kuwata A."/>
            <person name="Ogata H."/>
        </authorList>
    </citation>
    <scope>NUCLEOTIDE SEQUENCE [LARGE SCALE GENOMIC DNA]</scope>
    <source>
        <strain evidence="3">NIES 3699</strain>
    </source>
</reference>
<organism evidence="2 3">
    <name type="scientific">Triparma verrucosa</name>
    <dbReference type="NCBI Taxonomy" id="1606542"/>
    <lineage>
        <taxon>Eukaryota</taxon>
        <taxon>Sar</taxon>
        <taxon>Stramenopiles</taxon>
        <taxon>Ochrophyta</taxon>
        <taxon>Bolidophyceae</taxon>
        <taxon>Parmales</taxon>
        <taxon>Triparmaceae</taxon>
        <taxon>Triparma</taxon>
    </lineage>
</organism>
<feature type="transmembrane region" description="Helical" evidence="1">
    <location>
        <begin position="248"/>
        <end position="266"/>
    </location>
</feature>
<proteinExistence type="predicted"/>
<dbReference type="EMBL" id="BRXX01000139">
    <property type="protein sequence ID" value="GMH93492.1"/>
    <property type="molecule type" value="Genomic_DNA"/>
</dbReference>
<keyword evidence="1" id="KW-0472">Membrane</keyword>
<keyword evidence="1" id="KW-0812">Transmembrane</keyword>
<protein>
    <submittedName>
        <fullName evidence="2">Uncharacterized protein</fullName>
    </submittedName>
</protein>
<accession>A0A9W7BN63</accession>
<feature type="transmembrane region" description="Helical" evidence="1">
    <location>
        <begin position="198"/>
        <end position="219"/>
    </location>
</feature>
<dbReference type="AlphaFoldDB" id="A0A9W7BN63"/>
<evidence type="ECO:0000256" key="1">
    <source>
        <dbReference type="SAM" id="Phobius"/>
    </source>
</evidence>
<feature type="transmembrane region" description="Helical" evidence="1">
    <location>
        <begin position="142"/>
        <end position="165"/>
    </location>
</feature>
<feature type="transmembrane region" description="Helical" evidence="1">
    <location>
        <begin position="28"/>
        <end position="45"/>
    </location>
</feature>
<dbReference type="Proteomes" id="UP001165160">
    <property type="component" value="Unassembled WGS sequence"/>
</dbReference>
<name>A0A9W7BN63_9STRA</name>